<evidence type="ECO:0000313" key="12">
    <source>
        <dbReference type="Proteomes" id="UP000192927"/>
    </source>
</evidence>
<feature type="domain" description="Dehydrogenase E1 component" evidence="10">
    <location>
        <begin position="102"/>
        <end position="407"/>
    </location>
</feature>
<dbReference type="SUPFAM" id="SSF52518">
    <property type="entry name" value="Thiamin diphosphate-binding fold (THDP-binding)"/>
    <property type="match status" value="1"/>
</dbReference>
<evidence type="ECO:0000256" key="1">
    <source>
        <dbReference type="ARBA" id="ARBA00001964"/>
    </source>
</evidence>
<dbReference type="GO" id="GO:0046872">
    <property type="term" value="F:metal ion binding"/>
    <property type="evidence" value="ECO:0007669"/>
    <property type="project" value="UniProtKB-KW"/>
</dbReference>
<comment type="subcellular location">
    <subcellularLocation>
        <location evidence="2">Mitochondrion matrix</location>
    </subcellularLocation>
</comment>
<comment type="cofactor">
    <cofactor evidence="1 9">
        <name>thiamine diphosphate</name>
        <dbReference type="ChEBI" id="CHEBI:58937"/>
    </cofactor>
</comment>
<keyword evidence="5" id="KW-0809">Transit peptide</keyword>
<evidence type="ECO:0000256" key="6">
    <source>
        <dbReference type="ARBA" id="ARBA00022958"/>
    </source>
</evidence>
<keyword evidence="7 9" id="KW-0560">Oxidoreductase</keyword>
<dbReference type="Gene3D" id="3.40.50.970">
    <property type="match status" value="1"/>
</dbReference>
<reference evidence="12" key="1">
    <citation type="submission" date="2017-03" db="EMBL/GenBank/DDBJ databases">
        <authorList>
            <person name="Sharma R."/>
            <person name="Thines M."/>
        </authorList>
    </citation>
    <scope>NUCLEOTIDE SEQUENCE [LARGE SCALE GENOMIC DNA]</scope>
</reference>
<organism evidence="11 12">
    <name type="scientific">Lasallia pustulata</name>
    <dbReference type="NCBI Taxonomy" id="136370"/>
    <lineage>
        <taxon>Eukaryota</taxon>
        <taxon>Fungi</taxon>
        <taxon>Dikarya</taxon>
        <taxon>Ascomycota</taxon>
        <taxon>Pezizomycotina</taxon>
        <taxon>Lecanoromycetes</taxon>
        <taxon>OSLEUM clade</taxon>
        <taxon>Umbilicariomycetidae</taxon>
        <taxon>Umbilicariales</taxon>
        <taxon>Umbilicariaceae</taxon>
        <taxon>Lasallia</taxon>
    </lineage>
</organism>
<dbReference type="PANTHER" id="PTHR43380">
    <property type="entry name" value="2-OXOISOVALERATE DEHYDROGENASE SUBUNIT ALPHA, MITOCHONDRIAL"/>
    <property type="match status" value="1"/>
</dbReference>
<keyword evidence="4" id="KW-0479">Metal-binding</keyword>
<dbReference type="GO" id="GO:0003863">
    <property type="term" value="F:branched-chain 2-oxo acid dehydrogenase activity"/>
    <property type="evidence" value="ECO:0007669"/>
    <property type="project" value="UniProtKB-EC"/>
</dbReference>
<name>A0A1W5CUP3_9LECA</name>
<keyword evidence="8" id="KW-0496">Mitochondrion</keyword>
<dbReference type="EC" id="1.2.4.4" evidence="9"/>
<dbReference type="InterPro" id="IPR050771">
    <property type="entry name" value="Alpha-ketoacid_DH_E1_comp"/>
</dbReference>
<dbReference type="EMBL" id="FWEW01000347">
    <property type="protein sequence ID" value="SLM34568.1"/>
    <property type="molecule type" value="Genomic_DNA"/>
</dbReference>
<evidence type="ECO:0000256" key="2">
    <source>
        <dbReference type="ARBA" id="ARBA00004305"/>
    </source>
</evidence>
<dbReference type="AlphaFoldDB" id="A0A1W5CUP3"/>
<dbReference type="InterPro" id="IPR001017">
    <property type="entry name" value="DH_E1"/>
</dbReference>
<keyword evidence="9" id="KW-0786">Thiamine pyrophosphate</keyword>
<dbReference type="PANTHER" id="PTHR43380:SF1">
    <property type="entry name" value="2-OXOISOVALERATE DEHYDROGENASE SUBUNIT ALPHA, MITOCHONDRIAL"/>
    <property type="match status" value="1"/>
</dbReference>
<evidence type="ECO:0000256" key="9">
    <source>
        <dbReference type="RuleBase" id="RU365014"/>
    </source>
</evidence>
<evidence type="ECO:0000313" key="11">
    <source>
        <dbReference type="EMBL" id="SLM34568.1"/>
    </source>
</evidence>
<dbReference type="GO" id="GO:0005759">
    <property type="term" value="C:mitochondrial matrix"/>
    <property type="evidence" value="ECO:0007669"/>
    <property type="project" value="UniProtKB-SubCell"/>
</dbReference>
<accession>A0A1W5CUP3</accession>
<evidence type="ECO:0000256" key="8">
    <source>
        <dbReference type="ARBA" id="ARBA00023128"/>
    </source>
</evidence>
<dbReference type="FunFam" id="3.40.50.970:FF:000015">
    <property type="entry name" value="2-oxoisovalerate dehydrogenase subunit alpha"/>
    <property type="match status" value="1"/>
</dbReference>
<comment type="function">
    <text evidence="9">The branched-chain alpha-keto dehydrogenase complex catalyzes the overall conversion of alpha-keto acids to acyl-CoA and CO(2). It contains multiple copies of three enzymatic components: branched-chain alpha-keto acid decarboxylase (E1), lipoamide acyltransferase (E2) and lipoamide dehydrogenase (E3).</text>
</comment>
<dbReference type="CDD" id="cd02000">
    <property type="entry name" value="TPP_E1_PDC_ADC_BCADC"/>
    <property type="match status" value="1"/>
</dbReference>
<dbReference type="GO" id="GO:0009083">
    <property type="term" value="P:branched-chain amino acid catabolic process"/>
    <property type="evidence" value="ECO:0007669"/>
    <property type="project" value="TreeGrafter"/>
</dbReference>
<comment type="similarity">
    <text evidence="3 9">Belongs to the BCKDHA family.</text>
</comment>
<protein>
    <recommendedName>
        <fullName evidence="9">2-oxoisovalerate dehydrogenase subunit alpha</fullName>
        <ecNumber evidence="9">1.2.4.4</ecNumber>
    </recommendedName>
    <alternativeName>
        <fullName evidence="9">Branched-chain alpha-keto acid dehydrogenase E1 component alpha chain</fullName>
    </alternativeName>
</protein>
<keyword evidence="6" id="KW-0630">Potassium</keyword>
<proteinExistence type="inferred from homology"/>
<comment type="catalytic activity">
    <reaction evidence="9">
        <text>N(6)-[(R)-lipoyl]-L-lysyl-[protein] + 3-methyl-2-oxobutanoate + H(+) = N(6)-[(R)-S(8)-2-methylpropanoyldihydrolipoyl]-L-lysyl-[protein] + CO2</text>
        <dbReference type="Rhea" id="RHEA:13457"/>
        <dbReference type="Rhea" id="RHEA-COMP:10474"/>
        <dbReference type="Rhea" id="RHEA-COMP:10497"/>
        <dbReference type="ChEBI" id="CHEBI:11851"/>
        <dbReference type="ChEBI" id="CHEBI:15378"/>
        <dbReference type="ChEBI" id="CHEBI:16526"/>
        <dbReference type="ChEBI" id="CHEBI:83099"/>
        <dbReference type="ChEBI" id="CHEBI:83142"/>
        <dbReference type="EC" id="1.2.4.4"/>
    </reaction>
</comment>
<sequence>MSFRTAQRNPQLGWSRCPRPRWPHALPLRRSVRWSSISQRPGSDHVHFPGAVNSKFTTKLSFERPSTHATIPTFRVMDSDGLIVDKDRDPPDVSDEEVLTWYKNMLTVSIMDLIMFDAQRQGRLSFYMVSAGEEGIAVGSASALTPDDVIFAQYRETGVFQQRGFTLEDFMSQLFANRKDAGKGRNMPVHYGSSKLNIHTISSPLATQIPQASGAAYALKLQALTNPTLPPRIVACYFGEGAASEGDFHAALNIAATRACPVVFVCRNNGYAISTPTLEQYRGDGIASRGVGYGIDTVRVDGNDVFAVREVMGRARAMALEGGGRPVLVEAMSYRVSHHSTSDDSFAYRAKVEVEDWKRRDNPVTRLRKWMEGRGMWDAEREGEARRRIRGEVLGAFARAEREKRPRLRGMFEDVYEEVTEEARGQMEELRGVLERYPEEYDVDEYEGGRDGL</sequence>
<evidence type="ECO:0000256" key="4">
    <source>
        <dbReference type="ARBA" id="ARBA00022723"/>
    </source>
</evidence>
<evidence type="ECO:0000256" key="5">
    <source>
        <dbReference type="ARBA" id="ARBA00022946"/>
    </source>
</evidence>
<keyword evidence="12" id="KW-1185">Reference proteome</keyword>
<dbReference type="Pfam" id="PF00676">
    <property type="entry name" value="E1_dh"/>
    <property type="match status" value="1"/>
</dbReference>
<evidence type="ECO:0000256" key="3">
    <source>
        <dbReference type="ARBA" id="ARBA00008646"/>
    </source>
</evidence>
<evidence type="ECO:0000259" key="10">
    <source>
        <dbReference type="Pfam" id="PF00676"/>
    </source>
</evidence>
<dbReference type="InterPro" id="IPR029061">
    <property type="entry name" value="THDP-binding"/>
</dbReference>
<dbReference type="Proteomes" id="UP000192927">
    <property type="component" value="Unassembled WGS sequence"/>
</dbReference>
<evidence type="ECO:0000256" key="7">
    <source>
        <dbReference type="ARBA" id="ARBA00023002"/>
    </source>
</evidence>